<dbReference type="InterPro" id="IPR053112">
    <property type="entry name" value="Fungal_Dehydratase/Hydratase"/>
</dbReference>
<dbReference type="AlphaFoldDB" id="B2WA41"/>
<reference evidence="2" key="1">
    <citation type="journal article" date="2013" name="G3 (Bethesda)">
        <title>Comparative genomics of a plant-pathogenic fungus, Pyrenophora tritici-repentis, reveals transduplication and the impact of repeat elements on pathogenicity and population divergence.</title>
        <authorList>
            <person name="Manning V.A."/>
            <person name="Pandelova I."/>
            <person name="Dhillon B."/>
            <person name="Wilhelm L.J."/>
            <person name="Goodwin S.B."/>
            <person name="Berlin A.M."/>
            <person name="Figueroa M."/>
            <person name="Freitag M."/>
            <person name="Hane J.K."/>
            <person name="Henrissat B."/>
            <person name="Holman W.H."/>
            <person name="Kodira C.D."/>
            <person name="Martin J."/>
            <person name="Oliver R.P."/>
            <person name="Robbertse B."/>
            <person name="Schackwitz W."/>
            <person name="Schwartz D.C."/>
            <person name="Spatafora J.W."/>
            <person name="Turgeon B.G."/>
            <person name="Yandava C."/>
            <person name="Young S."/>
            <person name="Zhou S."/>
            <person name="Zeng Q."/>
            <person name="Grigoriev I.V."/>
            <person name="Ma L.-J."/>
            <person name="Ciuffetti L.M."/>
        </authorList>
    </citation>
    <scope>NUCLEOTIDE SEQUENCE [LARGE SCALE GENOMIC DNA]</scope>
    <source>
        <strain evidence="2">Pt-1C-BFP</strain>
    </source>
</reference>
<organism evidence="1 2">
    <name type="scientific">Pyrenophora tritici-repentis (strain Pt-1C-BFP)</name>
    <name type="common">Wheat tan spot fungus</name>
    <name type="synonym">Drechslera tritici-repentis</name>
    <dbReference type="NCBI Taxonomy" id="426418"/>
    <lineage>
        <taxon>Eukaryota</taxon>
        <taxon>Fungi</taxon>
        <taxon>Dikarya</taxon>
        <taxon>Ascomycota</taxon>
        <taxon>Pezizomycotina</taxon>
        <taxon>Dothideomycetes</taxon>
        <taxon>Pleosporomycetidae</taxon>
        <taxon>Pleosporales</taxon>
        <taxon>Pleosporineae</taxon>
        <taxon>Pleosporaceae</taxon>
        <taxon>Pyrenophora</taxon>
    </lineage>
</organism>
<dbReference type="Gene3D" id="2.40.370.10">
    <property type="entry name" value="AttH-like domain"/>
    <property type="match status" value="1"/>
</dbReference>
<name>B2WA41_PYRTR</name>
<dbReference type="OrthoDB" id="5295747at2759"/>
<gene>
    <name evidence="1" type="ORF">PTRG_06849</name>
</gene>
<accession>B2WA41</accession>
<dbReference type="EMBL" id="DS231620">
    <property type="protein sequence ID" value="EDU49769.1"/>
    <property type="molecule type" value="Genomic_DNA"/>
</dbReference>
<dbReference type="PANTHER" id="PTHR40617:SF1">
    <property type="entry name" value="ATTH DOMAIN-CONTAINING PROTEIN-RELATED"/>
    <property type="match status" value="1"/>
</dbReference>
<dbReference type="PANTHER" id="PTHR40617">
    <property type="entry name" value="TERPENE CYCLASE ASQC"/>
    <property type="match status" value="1"/>
</dbReference>
<proteinExistence type="predicted"/>
<dbReference type="SUPFAM" id="SSF159245">
    <property type="entry name" value="AttH-like"/>
    <property type="match status" value="1"/>
</dbReference>
<dbReference type="OMA" id="PGYSWYW"/>
<dbReference type="HOGENOM" id="CLU_061019_0_0_1"/>
<evidence type="ECO:0000313" key="1">
    <source>
        <dbReference type="EMBL" id="EDU49769.1"/>
    </source>
</evidence>
<dbReference type="eggNOG" id="ENOG502SPEU">
    <property type="taxonomic scope" value="Eukaryota"/>
</dbReference>
<dbReference type="InterPro" id="IPR023374">
    <property type="entry name" value="AttH-like_dom_sf"/>
</dbReference>
<dbReference type="Proteomes" id="UP000001471">
    <property type="component" value="Unassembled WGS sequence"/>
</dbReference>
<protein>
    <submittedName>
        <fullName evidence="1">Uncharacterized protein</fullName>
    </submittedName>
</protein>
<evidence type="ECO:0000313" key="2">
    <source>
        <dbReference type="Proteomes" id="UP000001471"/>
    </source>
</evidence>
<sequence>MMDWFYLAWITTVDGAKYHVTTNIGIVGAGKQGYMIAGMLGAEDLSDFSSTGTTYAEPGSGSAEFLNLVAPNQNLSSPRGSDNYTDTFLSLSYGQVAVSLNAKPTGPNVYMGGSGYITLEPLGPSDFTIVPPGYSWYWGNPHMQISGNITVKGKSLQIDPAQSFAFLERQWGQMLLTNWYAFWLYLSNGIFIHAWINQPDIHGFNQDDVAVVTIWHPNGVHEVLQADATSRAWGVSRNARNGRLYFSKFQLDLALKNTSLRMTKYAHDALFRAAEGVTMDLSEAYTQGFGTWDGEDKVLMEEREERQDNARDMRNTLASQTATFFAIDNKIHGRQGLVIGILGRKVAYRCSSSLGGVHLTKALICSACFIAAQDNALHRTQVL</sequence>
<dbReference type="InParanoid" id="B2WA41"/>